<dbReference type="InterPro" id="IPR037818">
    <property type="entry name" value="TAF8"/>
</dbReference>
<dbReference type="Proteomes" id="UP001222325">
    <property type="component" value="Unassembled WGS sequence"/>
</dbReference>
<dbReference type="InterPro" id="IPR009072">
    <property type="entry name" value="Histone-fold"/>
</dbReference>
<comment type="subcellular location">
    <subcellularLocation>
        <location evidence="1">Nucleus</location>
    </subcellularLocation>
</comment>
<dbReference type="Gene3D" id="1.10.20.10">
    <property type="entry name" value="Histone, subunit A"/>
    <property type="match status" value="1"/>
</dbReference>
<name>A0AAD6XFD6_9AGAR</name>
<feature type="compositionally biased region" description="Low complexity" evidence="5">
    <location>
        <begin position="448"/>
        <end position="465"/>
    </location>
</feature>
<feature type="region of interest" description="Disordered" evidence="5">
    <location>
        <begin position="129"/>
        <end position="159"/>
    </location>
</feature>
<dbReference type="SMART" id="SM00576">
    <property type="entry name" value="BTP"/>
    <property type="match status" value="1"/>
</dbReference>
<dbReference type="GO" id="GO:0005669">
    <property type="term" value="C:transcription factor TFIID complex"/>
    <property type="evidence" value="ECO:0007669"/>
    <property type="project" value="InterPro"/>
</dbReference>
<organism evidence="7 8">
    <name type="scientific">Mycena belliarum</name>
    <dbReference type="NCBI Taxonomy" id="1033014"/>
    <lineage>
        <taxon>Eukaryota</taxon>
        <taxon>Fungi</taxon>
        <taxon>Dikarya</taxon>
        <taxon>Basidiomycota</taxon>
        <taxon>Agaricomycotina</taxon>
        <taxon>Agaricomycetes</taxon>
        <taxon>Agaricomycetidae</taxon>
        <taxon>Agaricales</taxon>
        <taxon>Marasmiineae</taxon>
        <taxon>Mycenaceae</taxon>
        <taxon>Mycena</taxon>
    </lineage>
</organism>
<evidence type="ECO:0000256" key="5">
    <source>
        <dbReference type="SAM" id="MobiDB-lite"/>
    </source>
</evidence>
<feature type="compositionally biased region" description="Acidic residues" evidence="5">
    <location>
        <begin position="129"/>
        <end position="145"/>
    </location>
</feature>
<feature type="region of interest" description="Disordered" evidence="5">
    <location>
        <begin position="395"/>
        <end position="417"/>
    </location>
</feature>
<keyword evidence="3" id="KW-0804">Transcription</keyword>
<sequence length="465" mass="51299">MEHAAHKLLEAATHRSIHAAAFSRSSTHASAVLTDLLARYIQLLASTAAKYAQHAGRTTVTCTDALEALEDLGFGLQDLLDYVPEAKELSRYGIHSQRRVEELNEFKTQLGRNTRDDVFVLEYAPYDDEDEVEGASGGADEDAEIEAPPSKRQRTLDWDGHIPDFLPPFPVVTDVVESPRAESPPPMPPPLQSTVPLVPQLTATSTSAADYLQQIPYAESSLAEVPEWHLPGPPPHVPPRPPAPATIFTVSPELALYKAFHHILKNPVREIVSSTPARHRVSMALLTHTQTVPRWEFPDTMYAASTPAPPRAWPIVPTFAVPIAEPTSVVPRRFPPTHRTVAAPDRLAPLVSSQTSRIPELARRVLPPPIYARVTRLTHPPPLARGTTLLKYGSGVPAPWNAPEDRAGDKDVTKEREAREVKIPDARVYATWEYETKDFRTVTRRPRLQTAPPTAAARRSSRAVG</sequence>
<comment type="caution">
    <text evidence="7">The sequence shown here is derived from an EMBL/GenBank/DDBJ whole genome shotgun (WGS) entry which is preliminary data.</text>
</comment>
<keyword evidence="4" id="KW-0539">Nucleus</keyword>
<feature type="compositionally biased region" description="Basic and acidic residues" evidence="5">
    <location>
        <begin position="403"/>
        <end position="417"/>
    </location>
</feature>
<reference evidence="7" key="1">
    <citation type="submission" date="2023-03" db="EMBL/GenBank/DDBJ databases">
        <title>Massive genome expansion in bonnet fungi (Mycena s.s.) driven by repeated elements and novel gene families across ecological guilds.</title>
        <authorList>
            <consortium name="Lawrence Berkeley National Laboratory"/>
            <person name="Harder C.B."/>
            <person name="Miyauchi S."/>
            <person name="Viragh M."/>
            <person name="Kuo A."/>
            <person name="Thoen E."/>
            <person name="Andreopoulos B."/>
            <person name="Lu D."/>
            <person name="Skrede I."/>
            <person name="Drula E."/>
            <person name="Henrissat B."/>
            <person name="Morin E."/>
            <person name="Kohler A."/>
            <person name="Barry K."/>
            <person name="LaButti K."/>
            <person name="Morin E."/>
            <person name="Salamov A."/>
            <person name="Lipzen A."/>
            <person name="Mereny Z."/>
            <person name="Hegedus B."/>
            <person name="Baldrian P."/>
            <person name="Stursova M."/>
            <person name="Weitz H."/>
            <person name="Taylor A."/>
            <person name="Grigoriev I.V."/>
            <person name="Nagy L.G."/>
            <person name="Martin F."/>
            <person name="Kauserud H."/>
        </authorList>
    </citation>
    <scope>NUCLEOTIDE SEQUENCE</scope>
    <source>
        <strain evidence="7">CBHHK173m</strain>
    </source>
</reference>
<keyword evidence="8" id="KW-1185">Reference proteome</keyword>
<protein>
    <recommendedName>
        <fullName evidence="6">Bromodomain associated domain-containing protein</fullName>
    </recommendedName>
</protein>
<evidence type="ECO:0000256" key="3">
    <source>
        <dbReference type="ARBA" id="ARBA00023163"/>
    </source>
</evidence>
<dbReference type="Pfam" id="PF07524">
    <property type="entry name" value="Bromo_TP"/>
    <property type="match status" value="1"/>
</dbReference>
<accession>A0AAD6XFD6</accession>
<feature type="domain" description="Bromodomain associated" evidence="6">
    <location>
        <begin position="2"/>
        <end position="78"/>
    </location>
</feature>
<dbReference type="SUPFAM" id="SSF47113">
    <property type="entry name" value="Histone-fold"/>
    <property type="match status" value="1"/>
</dbReference>
<evidence type="ECO:0000256" key="4">
    <source>
        <dbReference type="ARBA" id="ARBA00023242"/>
    </source>
</evidence>
<evidence type="ECO:0000256" key="1">
    <source>
        <dbReference type="ARBA" id="ARBA00004123"/>
    </source>
</evidence>
<keyword evidence="2" id="KW-0805">Transcription regulation</keyword>
<dbReference type="EMBL" id="JARJCN010000091">
    <property type="protein sequence ID" value="KAJ7075631.1"/>
    <property type="molecule type" value="Genomic_DNA"/>
</dbReference>
<dbReference type="GO" id="GO:0046982">
    <property type="term" value="F:protein heterodimerization activity"/>
    <property type="evidence" value="ECO:0007669"/>
    <property type="project" value="InterPro"/>
</dbReference>
<dbReference type="PANTHER" id="PTHR46338">
    <property type="entry name" value="TRANSCRIPTION INITIATION FACTOR TFIID SUBUNIT 8"/>
    <property type="match status" value="1"/>
</dbReference>
<dbReference type="InterPro" id="IPR006565">
    <property type="entry name" value="BTP"/>
</dbReference>
<proteinExistence type="predicted"/>
<evidence type="ECO:0000256" key="2">
    <source>
        <dbReference type="ARBA" id="ARBA00023015"/>
    </source>
</evidence>
<gene>
    <name evidence="7" type="ORF">B0H15DRAFT_916670</name>
</gene>
<feature type="region of interest" description="Disordered" evidence="5">
    <location>
        <begin position="443"/>
        <end position="465"/>
    </location>
</feature>
<evidence type="ECO:0000259" key="6">
    <source>
        <dbReference type="SMART" id="SM00576"/>
    </source>
</evidence>
<dbReference type="PANTHER" id="PTHR46338:SF1">
    <property type="entry name" value="TRANSCRIPTION INITIATION FACTOR TFIID SUBUNIT 8"/>
    <property type="match status" value="1"/>
</dbReference>
<evidence type="ECO:0000313" key="8">
    <source>
        <dbReference type="Proteomes" id="UP001222325"/>
    </source>
</evidence>
<evidence type="ECO:0000313" key="7">
    <source>
        <dbReference type="EMBL" id="KAJ7075631.1"/>
    </source>
</evidence>
<dbReference type="AlphaFoldDB" id="A0AAD6XFD6"/>